<evidence type="ECO:0000313" key="2">
    <source>
        <dbReference type="Proteomes" id="UP000076532"/>
    </source>
</evidence>
<reference evidence="1 2" key="1">
    <citation type="journal article" date="2016" name="Mol. Biol. Evol.">
        <title>Comparative Genomics of Early-Diverging Mushroom-Forming Fungi Provides Insights into the Origins of Lignocellulose Decay Capabilities.</title>
        <authorList>
            <person name="Nagy L.G."/>
            <person name="Riley R."/>
            <person name="Tritt A."/>
            <person name="Adam C."/>
            <person name="Daum C."/>
            <person name="Floudas D."/>
            <person name="Sun H."/>
            <person name="Yadav J.S."/>
            <person name="Pangilinan J."/>
            <person name="Larsson K.H."/>
            <person name="Matsuura K."/>
            <person name="Barry K."/>
            <person name="Labutti K."/>
            <person name="Kuo R."/>
            <person name="Ohm R.A."/>
            <person name="Bhattacharya S.S."/>
            <person name="Shirouzu T."/>
            <person name="Yoshinaga Y."/>
            <person name="Martin F.M."/>
            <person name="Grigoriev I.V."/>
            <person name="Hibbett D.S."/>
        </authorList>
    </citation>
    <scope>NUCLEOTIDE SEQUENCE [LARGE SCALE GENOMIC DNA]</scope>
    <source>
        <strain evidence="1 2">CBS 109695</strain>
    </source>
</reference>
<protein>
    <submittedName>
        <fullName evidence="1">Uncharacterized protein</fullName>
    </submittedName>
</protein>
<dbReference type="AlphaFoldDB" id="A0A165ZRS0"/>
<gene>
    <name evidence="1" type="ORF">FIBSPDRAFT_1051080</name>
</gene>
<organism evidence="1 2">
    <name type="scientific">Athelia psychrophila</name>
    <dbReference type="NCBI Taxonomy" id="1759441"/>
    <lineage>
        <taxon>Eukaryota</taxon>
        <taxon>Fungi</taxon>
        <taxon>Dikarya</taxon>
        <taxon>Basidiomycota</taxon>
        <taxon>Agaricomycotina</taxon>
        <taxon>Agaricomycetes</taxon>
        <taxon>Agaricomycetidae</taxon>
        <taxon>Atheliales</taxon>
        <taxon>Atheliaceae</taxon>
        <taxon>Athelia</taxon>
    </lineage>
</organism>
<sequence>MTEDASIAPARSAAVNSSAHSILSPLTILPIPDGGPSASRRSWKDASYAVVYVSAKDVVLTF</sequence>
<proteinExistence type="predicted"/>
<dbReference type="EMBL" id="KV417672">
    <property type="protein sequence ID" value="KZP10858.1"/>
    <property type="molecule type" value="Genomic_DNA"/>
</dbReference>
<dbReference type="Proteomes" id="UP000076532">
    <property type="component" value="Unassembled WGS sequence"/>
</dbReference>
<keyword evidence="2" id="KW-1185">Reference proteome</keyword>
<evidence type="ECO:0000313" key="1">
    <source>
        <dbReference type="EMBL" id="KZP10858.1"/>
    </source>
</evidence>
<accession>A0A165ZRS0</accession>
<name>A0A165ZRS0_9AGAM</name>